<dbReference type="PANTHER" id="PTHR31355">
    <property type="entry name" value="MICROTUBULE-ASSOCIATED PROTEIN TORTIFOLIA1"/>
    <property type="match status" value="1"/>
</dbReference>
<dbReference type="GO" id="GO:0010031">
    <property type="term" value="P:circumnutation"/>
    <property type="evidence" value="ECO:0007669"/>
    <property type="project" value="TreeGrafter"/>
</dbReference>
<dbReference type="AlphaFoldDB" id="A0A6N2KLJ5"/>
<dbReference type="PANTHER" id="PTHR31355:SF7">
    <property type="entry name" value="MICROTUBULE-ASSOCIATED PROTEIN TORTIFOLIA1"/>
    <property type="match status" value="1"/>
</dbReference>
<feature type="domain" description="TORTIFOLIA1/SINE1-2 N-terminal" evidence="3">
    <location>
        <begin position="34"/>
        <end position="187"/>
    </location>
</feature>
<feature type="region of interest" description="Disordered" evidence="1">
    <location>
        <begin position="1"/>
        <end position="26"/>
    </location>
</feature>
<feature type="region of interest" description="Disordered" evidence="1">
    <location>
        <begin position="579"/>
        <end position="598"/>
    </location>
</feature>
<dbReference type="Gene3D" id="1.25.10.10">
    <property type="entry name" value="Leucine-rich Repeat Variant"/>
    <property type="match status" value="2"/>
</dbReference>
<sequence>MSSQVPKSTKPPKPQNLNQPTSRSSTLSTHLAMVELKQKIITSLSKLADRDTHQIALEELHTITQTISPEALPMLLNSHYDSLSETSSSKPSVKKESLHLLSLACQFHRDLTLPHLAKIISCVVKRLKDSDSSVRDACRDAIGVLSGLYLKGNGGGGEGGEVAAAAGMTLFEAMGEQNKVLECNCMAKMLLWKISIPLPNPTPYAVLCFLTPLSSSSDPTNKPIIKRLRDSDSSVRTACCDSIGVLSGLYLKVRVGLFTEPLFDAMRAPNKGVQLGAAMCIVKMVECAQLDSILVGEFQKLCPRISRLLSCKNFLAKAELMGVVKSLSQLNHFTKIMTALEYRLVTRKAAADALSAIALHSSCLIADGVANSTLTMLEACRFDKIKPVRDSMTEALQLWKKIAGKGEGVPDDQKSSSLDGERNEQAELSDKNLNPNDRRKDSSAKDASNGTSPTKDSASNSKGGGIPDKAVLILKKKTHALTDKDLNLEFFQKLEKRGSGDLPVEVVVPRRCLNASNLNNEEESEPNDSKSRGRPNCTGNSHSDDVHGAFNNKFHNIERGITGKDLRTKTFDDERIDINHRESSGSRAGFSKSDGQSEGSFINNKGNWLAIQRQLLQLERRQAHLMNMLQDFMGGSHNSMVTLENRVRGLERVVEDLAHDLTISSGRRGDNFAMGFEGSSNRPLGKYNGFSDYSSTKYNGRAPLGERFSQSDVTASGMRGRGGAHRRSDTSDAWDFPTYGASRNGQAVSRRAPGSGSLDVRSPKSEHESDQVGGRRAWDKGVGPVRHGEGPSARCVWQASKDEATLEAIRVAGEDIGLARTTRVTIPAEAMGDDNGGQERDPVWTSWSNAMDALKKGDMDTAYAEVVSTGDDLLLVKLMDRSGPVVDQLSNETACEVLNATVQFLMEPNLLDICLSWIQQLAEIVLENGSQVFGIPMELKKDILLNLHEASTSMEPPEDWEGAAPDQLLLQLASAWGIEIQQSEK</sequence>
<feature type="compositionally biased region" description="Basic and acidic residues" evidence="1">
    <location>
        <begin position="411"/>
        <end position="444"/>
    </location>
</feature>
<dbReference type="InterPro" id="IPR057599">
    <property type="entry name" value="TORTIFOLIA1/TORL1-2_C"/>
</dbReference>
<accession>A0A6N2KLJ5</accession>
<evidence type="ECO:0000256" key="1">
    <source>
        <dbReference type="SAM" id="MobiDB-lite"/>
    </source>
</evidence>
<feature type="compositionally biased region" description="Polar residues" evidence="1">
    <location>
        <begin position="15"/>
        <end position="26"/>
    </location>
</feature>
<dbReference type="GO" id="GO:0008017">
    <property type="term" value="F:microtubule binding"/>
    <property type="evidence" value="ECO:0007669"/>
    <property type="project" value="InterPro"/>
</dbReference>
<proteinExistence type="predicted"/>
<dbReference type="InterPro" id="IPR016024">
    <property type="entry name" value="ARM-type_fold"/>
</dbReference>
<name>A0A6N2KLJ5_SALVM</name>
<organism evidence="4">
    <name type="scientific">Salix viminalis</name>
    <name type="common">Common osier</name>
    <name type="synonym">Basket willow</name>
    <dbReference type="NCBI Taxonomy" id="40686"/>
    <lineage>
        <taxon>Eukaryota</taxon>
        <taxon>Viridiplantae</taxon>
        <taxon>Streptophyta</taxon>
        <taxon>Embryophyta</taxon>
        <taxon>Tracheophyta</taxon>
        <taxon>Spermatophyta</taxon>
        <taxon>Magnoliopsida</taxon>
        <taxon>eudicotyledons</taxon>
        <taxon>Gunneridae</taxon>
        <taxon>Pentapetalae</taxon>
        <taxon>rosids</taxon>
        <taxon>fabids</taxon>
        <taxon>Malpighiales</taxon>
        <taxon>Salicaceae</taxon>
        <taxon>Saliceae</taxon>
        <taxon>Salix</taxon>
    </lineage>
</organism>
<dbReference type="SUPFAM" id="SSF48371">
    <property type="entry name" value="ARM repeat"/>
    <property type="match status" value="1"/>
</dbReference>
<dbReference type="InterPro" id="IPR033337">
    <property type="entry name" value="TORTIFOLIA1/SINE1-2"/>
</dbReference>
<dbReference type="InterPro" id="IPR011989">
    <property type="entry name" value="ARM-like"/>
</dbReference>
<dbReference type="Pfam" id="PF24714">
    <property type="entry name" value="TOR1L1_N"/>
    <property type="match status" value="2"/>
</dbReference>
<feature type="domain" description="TORTIFOLIA1/TORL1-2 C-terminal" evidence="2">
    <location>
        <begin position="843"/>
        <end position="976"/>
    </location>
</feature>
<protein>
    <recommendedName>
        <fullName evidence="5">TOG domain-containing protein</fullName>
    </recommendedName>
</protein>
<evidence type="ECO:0000259" key="3">
    <source>
        <dbReference type="Pfam" id="PF24714"/>
    </source>
</evidence>
<dbReference type="GO" id="GO:0010005">
    <property type="term" value="C:cortical microtubule, transverse to long axis"/>
    <property type="evidence" value="ECO:0007669"/>
    <property type="project" value="TreeGrafter"/>
</dbReference>
<evidence type="ECO:0008006" key="5">
    <source>
        <dbReference type="Google" id="ProtNLM"/>
    </source>
</evidence>
<feature type="region of interest" description="Disordered" evidence="1">
    <location>
        <begin position="517"/>
        <end position="546"/>
    </location>
</feature>
<feature type="domain" description="TORTIFOLIA1/SINE1-2 N-terminal" evidence="3">
    <location>
        <begin position="224"/>
        <end position="401"/>
    </location>
</feature>
<evidence type="ECO:0000313" key="4">
    <source>
        <dbReference type="EMBL" id="VFU29445.1"/>
    </source>
</evidence>
<evidence type="ECO:0000259" key="2">
    <source>
        <dbReference type="Pfam" id="PF24713"/>
    </source>
</evidence>
<feature type="region of interest" description="Disordered" evidence="1">
    <location>
        <begin position="407"/>
        <end position="467"/>
    </location>
</feature>
<feature type="compositionally biased region" description="Basic and acidic residues" evidence="1">
    <location>
        <begin position="761"/>
        <end position="770"/>
    </location>
</feature>
<dbReference type="Pfam" id="PF24713">
    <property type="entry name" value="TOR1L1_C"/>
    <property type="match status" value="1"/>
</dbReference>
<gene>
    <name evidence="4" type="ORF">SVIM_LOCUS107659</name>
</gene>
<dbReference type="InterPro" id="IPR057600">
    <property type="entry name" value="TORTIFOLIA1/SINE1-2_N"/>
</dbReference>
<dbReference type="GO" id="GO:0009826">
    <property type="term" value="P:unidimensional cell growth"/>
    <property type="evidence" value="ECO:0007669"/>
    <property type="project" value="TreeGrafter"/>
</dbReference>
<reference evidence="4" key="1">
    <citation type="submission" date="2019-03" db="EMBL/GenBank/DDBJ databases">
        <authorList>
            <person name="Mank J."/>
            <person name="Almeida P."/>
        </authorList>
    </citation>
    <scope>NUCLEOTIDE SEQUENCE</scope>
    <source>
        <strain evidence="4">78183</strain>
    </source>
</reference>
<dbReference type="EMBL" id="CAADRP010000546">
    <property type="protein sequence ID" value="VFU29445.1"/>
    <property type="molecule type" value="Genomic_DNA"/>
</dbReference>
<feature type="region of interest" description="Disordered" evidence="1">
    <location>
        <begin position="701"/>
        <end position="792"/>
    </location>
</feature>
<feature type="compositionally biased region" description="Polar residues" evidence="1">
    <location>
        <begin position="445"/>
        <end position="461"/>
    </location>
</feature>